<dbReference type="GO" id="GO:0046872">
    <property type="term" value="F:metal ion binding"/>
    <property type="evidence" value="ECO:0007669"/>
    <property type="project" value="InterPro"/>
</dbReference>
<dbReference type="EMBL" id="FRCS01000008">
    <property type="protein sequence ID" value="SHN42752.1"/>
    <property type="molecule type" value="Genomic_DNA"/>
</dbReference>
<feature type="region of interest" description="Disordered" evidence="1">
    <location>
        <begin position="53"/>
        <end position="72"/>
    </location>
</feature>
<protein>
    <submittedName>
        <fullName evidence="3">TIGR03086 family protein</fullName>
    </submittedName>
</protein>
<dbReference type="NCBIfam" id="TIGR03086">
    <property type="entry name" value="TIGR03086 family metal-binding protein"/>
    <property type="match status" value="1"/>
</dbReference>
<dbReference type="NCBIfam" id="TIGR03083">
    <property type="entry name" value="maleylpyruvate isomerase family mycothiol-dependent enzyme"/>
    <property type="match status" value="1"/>
</dbReference>
<gene>
    <name evidence="3" type="ORF">SAMN05443668_108359</name>
</gene>
<reference evidence="3 4" key="1">
    <citation type="submission" date="2016-11" db="EMBL/GenBank/DDBJ databases">
        <authorList>
            <person name="Jaros S."/>
            <person name="Januszkiewicz K."/>
            <person name="Wedrychowicz H."/>
        </authorList>
    </citation>
    <scope>NUCLEOTIDE SEQUENCE [LARGE SCALE GENOMIC DNA]</scope>
    <source>
        <strain evidence="3 4">DSM 46144</strain>
    </source>
</reference>
<proteinExistence type="predicted"/>
<keyword evidence="4" id="KW-1185">Reference proteome</keyword>
<name>A0A1M7R9C6_9ACTN</name>
<dbReference type="STRING" id="134849.SAMN05443668_108359"/>
<dbReference type="RefSeq" id="WP_073260578.1">
    <property type="nucleotide sequence ID" value="NZ_FRCS01000008.1"/>
</dbReference>
<dbReference type="OrthoDB" id="5185819at2"/>
<dbReference type="Gene3D" id="1.20.120.450">
    <property type="entry name" value="dinb family like domain"/>
    <property type="match status" value="1"/>
</dbReference>
<organism evidence="3 4">
    <name type="scientific">Cryptosporangium aurantiacum</name>
    <dbReference type="NCBI Taxonomy" id="134849"/>
    <lineage>
        <taxon>Bacteria</taxon>
        <taxon>Bacillati</taxon>
        <taxon>Actinomycetota</taxon>
        <taxon>Actinomycetes</taxon>
        <taxon>Cryptosporangiales</taxon>
        <taxon>Cryptosporangiaceae</taxon>
        <taxon>Cryptosporangium</taxon>
    </lineage>
</organism>
<sequence>MTADLRPPAEILCGLIRDVSDDQLTTRTPCGGIPVGELLDHIDTFAVAFTGAATKSVDPGPPPTPDVSHLGDDWRDRIPTRLTALADAWAAPESRSGHTSAGGLPMAADEAAAVALNEVLVHGWDLAVALGRRYPGDDPALADAVRAAHAWVDAIAASSPDGIPGLFGPRVKVPADAPLFDQLIAATGRVPR</sequence>
<feature type="domain" description="Mycothiol-dependent maleylpyruvate isomerase metal-binding" evidence="2">
    <location>
        <begin position="11"/>
        <end position="127"/>
    </location>
</feature>
<accession>A0A1M7R9C6</accession>
<evidence type="ECO:0000259" key="2">
    <source>
        <dbReference type="Pfam" id="PF11716"/>
    </source>
</evidence>
<dbReference type="InterPro" id="IPR017520">
    <property type="entry name" value="CHP03086"/>
</dbReference>
<dbReference type="InterPro" id="IPR034660">
    <property type="entry name" value="DinB/YfiT-like"/>
</dbReference>
<dbReference type="Proteomes" id="UP000184440">
    <property type="component" value="Unassembled WGS sequence"/>
</dbReference>
<dbReference type="SUPFAM" id="SSF109854">
    <property type="entry name" value="DinB/YfiT-like putative metalloenzymes"/>
    <property type="match status" value="1"/>
</dbReference>
<evidence type="ECO:0000313" key="3">
    <source>
        <dbReference type="EMBL" id="SHN42752.1"/>
    </source>
</evidence>
<dbReference type="AlphaFoldDB" id="A0A1M7R9C6"/>
<dbReference type="Pfam" id="PF11716">
    <property type="entry name" value="MDMPI_N"/>
    <property type="match status" value="1"/>
</dbReference>
<evidence type="ECO:0000256" key="1">
    <source>
        <dbReference type="SAM" id="MobiDB-lite"/>
    </source>
</evidence>
<evidence type="ECO:0000313" key="4">
    <source>
        <dbReference type="Proteomes" id="UP000184440"/>
    </source>
</evidence>
<dbReference type="InterPro" id="IPR017517">
    <property type="entry name" value="Maleyloyr_isom"/>
</dbReference>
<dbReference type="InterPro" id="IPR024344">
    <property type="entry name" value="MDMPI_metal-binding"/>
</dbReference>